<sequence length="374" mass="41715">MNIGIYSPRVGFANSGGTETVVRELTKQLTGRHDITLYTGTGNILPEVERMDADIVQVDLIPKESRLNERVCSYTPLMSAEVESLSMFWNVLRSDVRDALNREDIVSTHYYLDNLLLSRTLSVPNVFHIPGIRHSSIRWKLMGRFAQPDSYLATSKDTKQRAEDWLGVSVDGIVYPSVDRDQFNPDVKPAVTEDDPIVMFVGRLQDGKGVPDLLDAYAQLVSPAVLYIVGDGPLRAELEQRAHDIGIADCVRFTGAVEHEAIHQYFAACDVFCLPSYHEGFPVVNLEALASGKPIVSTDINAIAEQVTEGKNGYLVSPGDVNGLTEALDRLLGDGPRRERFGRVSREVSEKFTWDRQAEILEMHLQRIVNDNVE</sequence>
<evidence type="ECO:0000259" key="1">
    <source>
        <dbReference type="Pfam" id="PF00534"/>
    </source>
</evidence>
<dbReference type="EMBL" id="WUUS01000006">
    <property type="protein sequence ID" value="MXR41870.1"/>
    <property type="molecule type" value="Genomic_DNA"/>
</dbReference>
<dbReference type="InterPro" id="IPR001296">
    <property type="entry name" value="Glyco_trans_1"/>
</dbReference>
<gene>
    <name evidence="3" type="ORF">GRX01_11045</name>
</gene>
<comment type="caution">
    <text evidence="3">The sequence shown here is derived from an EMBL/GenBank/DDBJ whole genome shotgun (WGS) entry which is preliminary data.</text>
</comment>
<reference evidence="3 4" key="1">
    <citation type="submission" date="2019-12" db="EMBL/GenBank/DDBJ databases">
        <title>Isolation and characterization of three novel carbon monoxide-oxidizing members of Halobacteria from salione crusts and soils.</title>
        <authorList>
            <person name="Myers M.R."/>
            <person name="King G.M."/>
        </authorList>
    </citation>
    <scope>NUCLEOTIDE SEQUENCE [LARGE SCALE GENOMIC DNA]</scope>
    <source>
        <strain evidence="3 4">WSA2</strain>
    </source>
</reference>
<dbReference type="GO" id="GO:0016757">
    <property type="term" value="F:glycosyltransferase activity"/>
    <property type="evidence" value="ECO:0007669"/>
    <property type="project" value="InterPro"/>
</dbReference>
<protein>
    <submittedName>
        <fullName evidence="3">Glycosyltransferase</fullName>
    </submittedName>
</protein>
<keyword evidence="4" id="KW-1185">Reference proteome</keyword>
<dbReference type="PANTHER" id="PTHR45947">
    <property type="entry name" value="SULFOQUINOVOSYL TRANSFERASE SQD2"/>
    <property type="match status" value="1"/>
</dbReference>
<dbReference type="Proteomes" id="UP000437065">
    <property type="component" value="Unassembled WGS sequence"/>
</dbReference>
<dbReference type="InterPro" id="IPR050194">
    <property type="entry name" value="Glycosyltransferase_grp1"/>
</dbReference>
<feature type="domain" description="Glycosyltransferase subfamily 4-like N-terminal" evidence="2">
    <location>
        <begin position="16"/>
        <end position="170"/>
    </location>
</feature>
<evidence type="ECO:0000259" key="2">
    <source>
        <dbReference type="Pfam" id="PF13439"/>
    </source>
</evidence>
<accession>A0A6B0T0U6</accession>
<evidence type="ECO:0000313" key="4">
    <source>
        <dbReference type="Proteomes" id="UP000437065"/>
    </source>
</evidence>
<dbReference type="Gene3D" id="3.40.50.2000">
    <property type="entry name" value="Glycogen Phosphorylase B"/>
    <property type="match status" value="2"/>
</dbReference>
<proteinExistence type="predicted"/>
<dbReference type="InterPro" id="IPR028098">
    <property type="entry name" value="Glyco_trans_4-like_N"/>
</dbReference>
<dbReference type="RefSeq" id="WP_159667072.1">
    <property type="nucleotide sequence ID" value="NZ_WUUS01000006.1"/>
</dbReference>
<dbReference type="AlphaFoldDB" id="A0A6B0T0U6"/>
<dbReference type="PANTHER" id="PTHR45947:SF3">
    <property type="entry name" value="SULFOQUINOVOSYL TRANSFERASE SQD2"/>
    <property type="match status" value="1"/>
</dbReference>
<dbReference type="OrthoDB" id="193395at2157"/>
<evidence type="ECO:0000313" key="3">
    <source>
        <dbReference type="EMBL" id="MXR41870.1"/>
    </source>
</evidence>
<organism evidence="3 4">
    <name type="scientific">Halobaculum saliterrae</name>
    <dbReference type="NCBI Taxonomy" id="2073113"/>
    <lineage>
        <taxon>Archaea</taxon>
        <taxon>Methanobacteriati</taxon>
        <taxon>Methanobacteriota</taxon>
        <taxon>Stenosarchaea group</taxon>
        <taxon>Halobacteria</taxon>
        <taxon>Halobacteriales</taxon>
        <taxon>Haloferacaceae</taxon>
        <taxon>Halobaculum</taxon>
    </lineage>
</organism>
<keyword evidence="3" id="KW-0808">Transferase</keyword>
<feature type="domain" description="Glycosyl transferase family 1" evidence="1">
    <location>
        <begin position="188"/>
        <end position="346"/>
    </location>
</feature>
<dbReference type="Pfam" id="PF00534">
    <property type="entry name" value="Glycos_transf_1"/>
    <property type="match status" value="1"/>
</dbReference>
<dbReference type="SUPFAM" id="SSF53756">
    <property type="entry name" value="UDP-Glycosyltransferase/glycogen phosphorylase"/>
    <property type="match status" value="1"/>
</dbReference>
<dbReference type="CDD" id="cd03801">
    <property type="entry name" value="GT4_PimA-like"/>
    <property type="match status" value="1"/>
</dbReference>
<name>A0A6B0T0U6_9EURY</name>
<dbReference type="Pfam" id="PF13439">
    <property type="entry name" value="Glyco_transf_4"/>
    <property type="match status" value="1"/>
</dbReference>